<protein>
    <submittedName>
        <fullName evidence="4">Uncharacterized protein</fullName>
    </submittedName>
</protein>
<reference evidence="3" key="1">
    <citation type="submission" date="2001-04" db="EMBL/GenBank/DDBJ databases">
        <title>Oryza sativa nipponbare(GA3) genomic DNA, chromosome 6, PAC clone:P0690H04.</title>
        <authorList>
            <person name="Sasaki T."/>
            <person name="Matsumoto T."/>
            <person name="Yamamoto K."/>
        </authorList>
    </citation>
    <scope>NUCLEOTIDE SEQUENCE</scope>
</reference>
<evidence type="ECO:0000256" key="1">
    <source>
        <dbReference type="SAM" id="MobiDB-lite"/>
    </source>
</evidence>
<dbReference type="EMBL" id="AP003513">
    <property type="protein sequence ID" value="BAD37309.1"/>
    <property type="molecule type" value="Genomic_DNA"/>
</dbReference>
<dbReference type="AlphaFoldDB" id="Q67WK9"/>
<feature type="compositionally biased region" description="Acidic residues" evidence="1">
    <location>
        <begin position="197"/>
        <end position="206"/>
    </location>
</feature>
<organism evidence="4 5">
    <name type="scientific">Oryza sativa subsp. japonica</name>
    <name type="common">Rice</name>
    <dbReference type="NCBI Taxonomy" id="39947"/>
    <lineage>
        <taxon>Eukaryota</taxon>
        <taxon>Viridiplantae</taxon>
        <taxon>Streptophyta</taxon>
        <taxon>Embryophyta</taxon>
        <taxon>Tracheophyta</taxon>
        <taxon>Spermatophyta</taxon>
        <taxon>Magnoliopsida</taxon>
        <taxon>Liliopsida</taxon>
        <taxon>Poales</taxon>
        <taxon>Poaceae</taxon>
        <taxon>BOP clade</taxon>
        <taxon>Oryzoideae</taxon>
        <taxon>Oryzeae</taxon>
        <taxon>Oryzinae</taxon>
        <taxon>Oryza</taxon>
        <taxon>Oryza sativa</taxon>
    </lineage>
</organism>
<feature type="region of interest" description="Disordered" evidence="1">
    <location>
        <begin position="154"/>
        <end position="206"/>
    </location>
</feature>
<dbReference type="EMBL" id="AP003569">
    <property type="protein sequence ID" value="BAD37460.1"/>
    <property type="molecule type" value="Genomic_DNA"/>
</dbReference>
<evidence type="ECO:0000313" key="4">
    <source>
        <dbReference type="EMBL" id="BAD37460.1"/>
    </source>
</evidence>
<dbReference type="Proteomes" id="UP000000763">
    <property type="component" value="Chromosome 6"/>
</dbReference>
<feature type="signal peptide" evidence="2">
    <location>
        <begin position="1"/>
        <end position="19"/>
    </location>
</feature>
<evidence type="ECO:0000313" key="5">
    <source>
        <dbReference type="Proteomes" id="UP000000763"/>
    </source>
</evidence>
<name>Q67WK9_ORYSJ</name>
<evidence type="ECO:0000313" key="3">
    <source>
        <dbReference type="EMBL" id="BAD37309.1"/>
    </source>
</evidence>
<feature type="compositionally biased region" description="Basic and acidic residues" evidence="1">
    <location>
        <begin position="179"/>
        <end position="196"/>
    </location>
</feature>
<feature type="chain" id="PRO_5010141365" evidence="2">
    <location>
        <begin position="20"/>
        <end position="206"/>
    </location>
</feature>
<keyword evidence="2" id="KW-0732">Signal</keyword>
<accession>Q67WK9</accession>
<evidence type="ECO:0000256" key="2">
    <source>
        <dbReference type="SAM" id="SignalP"/>
    </source>
</evidence>
<proteinExistence type="predicted"/>
<reference evidence="5" key="4">
    <citation type="journal article" date="2008" name="Nucleic Acids Res.">
        <title>The rice annotation project database (RAP-DB): 2008 update.</title>
        <authorList>
            <consortium name="The rice annotation project (RAP)"/>
        </authorList>
    </citation>
    <scope>GENOME REANNOTATION</scope>
    <source>
        <strain evidence="5">cv. Nipponbare</strain>
    </source>
</reference>
<reference evidence="4" key="2">
    <citation type="submission" date="2001-05" db="EMBL/GenBank/DDBJ databases">
        <title>Oryza sativa nipponbare(GA3) genomic DNA, chromosome 6, PAC clone:P0425F05.</title>
        <authorList>
            <person name="Sasaki T."/>
            <person name="Matsumoto T."/>
            <person name="Yamamoto K."/>
        </authorList>
    </citation>
    <scope>NUCLEOTIDE SEQUENCE</scope>
</reference>
<sequence length="206" mass="22293">MGIGRLRVLLLAPRHRLTAVAIVVVISIPAAVDEEAELRRVADADLGSEAIVSSLWIHGDERRGEKGEGGAVVCGLAAGCSMSSAAPAWVVVVLHRLAPRLCRGLRLLELRVEHRRSGEGEELARSSRSLLSRISSTTASHSLLSHWCRAPLPTLPSPAGAARRSLLTRRPPRAAPPHSRLERGQRRGERDEGESGREEEEEEGRG</sequence>
<gene>
    <name evidence="4" type="ORF">P0425F05.10</name>
    <name evidence="3" type="ORF">P0690H04.34</name>
</gene>
<reference evidence="5" key="3">
    <citation type="journal article" date="2005" name="Nature">
        <title>The map-based sequence of the rice genome.</title>
        <authorList>
            <consortium name="International rice genome sequencing project (IRGSP)"/>
            <person name="Matsumoto T."/>
            <person name="Wu J."/>
            <person name="Kanamori H."/>
            <person name="Katayose Y."/>
            <person name="Fujisawa M."/>
            <person name="Namiki N."/>
            <person name="Mizuno H."/>
            <person name="Yamamoto K."/>
            <person name="Antonio B.A."/>
            <person name="Baba T."/>
            <person name="Sakata K."/>
            <person name="Nagamura Y."/>
            <person name="Aoki H."/>
            <person name="Arikawa K."/>
            <person name="Arita K."/>
            <person name="Bito T."/>
            <person name="Chiden Y."/>
            <person name="Fujitsuka N."/>
            <person name="Fukunaka R."/>
            <person name="Hamada M."/>
            <person name="Harada C."/>
            <person name="Hayashi A."/>
            <person name="Hijishita S."/>
            <person name="Honda M."/>
            <person name="Hosokawa S."/>
            <person name="Ichikawa Y."/>
            <person name="Idonuma A."/>
            <person name="Iijima M."/>
            <person name="Ikeda M."/>
            <person name="Ikeno M."/>
            <person name="Ito K."/>
            <person name="Ito S."/>
            <person name="Ito T."/>
            <person name="Ito Y."/>
            <person name="Ito Y."/>
            <person name="Iwabuchi A."/>
            <person name="Kamiya K."/>
            <person name="Karasawa W."/>
            <person name="Kurita K."/>
            <person name="Katagiri S."/>
            <person name="Kikuta A."/>
            <person name="Kobayashi H."/>
            <person name="Kobayashi N."/>
            <person name="Machita K."/>
            <person name="Maehara T."/>
            <person name="Masukawa M."/>
            <person name="Mizubayashi T."/>
            <person name="Mukai Y."/>
            <person name="Nagasaki H."/>
            <person name="Nagata Y."/>
            <person name="Naito S."/>
            <person name="Nakashima M."/>
            <person name="Nakama Y."/>
            <person name="Nakamichi Y."/>
            <person name="Nakamura M."/>
            <person name="Meguro A."/>
            <person name="Negishi M."/>
            <person name="Ohta I."/>
            <person name="Ohta T."/>
            <person name="Okamoto M."/>
            <person name="Ono N."/>
            <person name="Saji S."/>
            <person name="Sakaguchi M."/>
            <person name="Sakai K."/>
            <person name="Shibata M."/>
            <person name="Shimokawa T."/>
            <person name="Song J."/>
            <person name="Takazaki Y."/>
            <person name="Terasawa K."/>
            <person name="Tsugane M."/>
            <person name="Tsuji K."/>
            <person name="Ueda S."/>
            <person name="Waki K."/>
            <person name="Yamagata H."/>
            <person name="Yamamoto M."/>
            <person name="Yamamoto S."/>
            <person name="Yamane H."/>
            <person name="Yoshiki S."/>
            <person name="Yoshihara R."/>
            <person name="Yukawa K."/>
            <person name="Zhong H."/>
            <person name="Yano M."/>
            <person name="Yuan Q."/>
            <person name="Ouyang S."/>
            <person name="Liu J."/>
            <person name="Jones K.M."/>
            <person name="Gansberger K."/>
            <person name="Moffat K."/>
            <person name="Hill J."/>
            <person name="Bera J."/>
            <person name="Fadrosh D."/>
            <person name="Jin S."/>
            <person name="Johri S."/>
            <person name="Kim M."/>
            <person name="Overton L."/>
            <person name="Reardon M."/>
            <person name="Tsitrin T."/>
            <person name="Vuong H."/>
            <person name="Weaver B."/>
            <person name="Ciecko A."/>
            <person name="Tallon L."/>
            <person name="Jackson J."/>
            <person name="Pai G."/>
            <person name="Aken S.V."/>
            <person name="Utterback T."/>
            <person name="Reidmuller S."/>
            <person name="Feldblyum T."/>
            <person name="Hsiao J."/>
            <person name="Zismann V."/>
            <person name="Iobst S."/>
            <person name="de Vazeille A.R."/>
            <person name="Buell C.R."/>
            <person name="Ying K."/>
            <person name="Li Y."/>
            <person name="Lu T."/>
            <person name="Huang Y."/>
            <person name="Zhao Q."/>
            <person name="Feng Q."/>
            <person name="Zhang L."/>
            <person name="Zhu J."/>
            <person name="Weng Q."/>
            <person name="Mu J."/>
            <person name="Lu Y."/>
            <person name="Fan D."/>
            <person name="Liu Y."/>
            <person name="Guan J."/>
            <person name="Zhang Y."/>
            <person name="Yu S."/>
            <person name="Liu X."/>
            <person name="Zhang Y."/>
            <person name="Hong G."/>
            <person name="Han B."/>
            <person name="Choisne N."/>
            <person name="Demange N."/>
            <person name="Orjeda G."/>
            <person name="Samain S."/>
            <person name="Cattolico L."/>
            <person name="Pelletier E."/>
            <person name="Couloux A."/>
            <person name="Segurens B."/>
            <person name="Wincker P."/>
            <person name="D'Hont A."/>
            <person name="Scarpelli C."/>
            <person name="Weissenbach J."/>
            <person name="Salanoubat M."/>
            <person name="Quetier F."/>
            <person name="Yu Y."/>
            <person name="Kim H.R."/>
            <person name="Rambo T."/>
            <person name="Currie J."/>
            <person name="Collura K."/>
            <person name="Luo M."/>
            <person name="Yang T."/>
            <person name="Ammiraju J.S.S."/>
            <person name="Engler F."/>
            <person name="Soderlund C."/>
            <person name="Wing R.A."/>
            <person name="Palmer L.E."/>
            <person name="de la Bastide M."/>
            <person name="Spiegel L."/>
            <person name="Nascimento L."/>
            <person name="Zutavern T."/>
            <person name="O'Shaughnessy A."/>
            <person name="Dike S."/>
            <person name="Dedhia N."/>
            <person name="Preston R."/>
            <person name="Balija V."/>
            <person name="McCombie W.R."/>
            <person name="Chow T."/>
            <person name="Chen H."/>
            <person name="Chung M."/>
            <person name="Chen C."/>
            <person name="Shaw J."/>
            <person name="Wu H."/>
            <person name="Hsiao K."/>
            <person name="Chao Y."/>
            <person name="Chu M."/>
            <person name="Cheng C."/>
            <person name="Hour A."/>
            <person name="Lee P."/>
            <person name="Lin S."/>
            <person name="Lin Y."/>
            <person name="Liou J."/>
            <person name="Liu S."/>
            <person name="Hsing Y."/>
            <person name="Raghuvanshi S."/>
            <person name="Mohanty A."/>
            <person name="Bharti A.K."/>
            <person name="Gaur A."/>
            <person name="Gupta V."/>
            <person name="Kumar D."/>
            <person name="Ravi V."/>
            <person name="Vij S."/>
            <person name="Kapur A."/>
            <person name="Khurana P."/>
            <person name="Khurana P."/>
            <person name="Khurana J.P."/>
            <person name="Tyagi A.K."/>
            <person name="Gaikwad K."/>
            <person name="Singh A."/>
            <person name="Dalal V."/>
            <person name="Srivastava S."/>
            <person name="Dixit A."/>
            <person name="Pal A.K."/>
            <person name="Ghazi I.A."/>
            <person name="Yadav M."/>
            <person name="Pandit A."/>
            <person name="Bhargava A."/>
            <person name="Sureshbabu K."/>
            <person name="Batra K."/>
            <person name="Sharma T.R."/>
            <person name="Mohapatra T."/>
            <person name="Singh N.K."/>
            <person name="Messing J."/>
            <person name="Nelson A.B."/>
            <person name="Fuks G."/>
            <person name="Kavchok S."/>
            <person name="Keizer G."/>
            <person name="Linton E."/>
            <person name="Llaca V."/>
            <person name="Song R."/>
            <person name="Tanyolac B."/>
            <person name="Young S."/>
            <person name="Ho-Il K."/>
            <person name="Hahn J.H."/>
            <person name="Sangsakoo G."/>
            <person name="Vanavichit A."/>
            <person name="de Mattos Luiz.A.T."/>
            <person name="Zimmer P.D."/>
            <person name="Malone G."/>
            <person name="Dellagostin O."/>
            <person name="de Oliveira A.C."/>
            <person name="Bevan M."/>
            <person name="Bancroft I."/>
            <person name="Minx P."/>
            <person name="Cordum H."/>
            <person name="Wilson R."/>
            <person name="Cheng Z."/>
            <person name="Jin W."/>
            <person name="Jiang J."/>
            <person name="Leong S.A."/>
            <person name="Iwama H."/>
            <person name="Gojobori T."/>
            <person name="Itoh T."/>
            <person name="Niimura Y."/>
            <person name="Fujii Y."/>
            <person name="Habara T."/>
            <person name="Sakai H."/>
            <person name="Sato Y."/>
            <person name="Wilson G."/>
            <person name="Kumar K."/>
            <person name="McCouch S."/>
            <person name="Juretic N."/>
            <person name="Hoen D."/>
            <person name="Wright S."/>
            <person name="Bruskiewich R."/>
            <person name="Bureau T."/>
            <person name="Miyao A."/>
            <person name="Hirochika H."/>
            <person name="Nishikawa T."/>
            <person name="Kadowaki K."/>
            <person name="Sugiura M."/>
            <person name="Burr B."/>
            <person name="Sasaki T."/>
        </authorList>
    </citation>
    <scope>NUCLEOTIDE SEQUENCE [LARGE SCALE GENOMIC DNA]</scope>
    <source>
        <strain evidence="5">cv. Nipponbare</strain>
    </source>
</reference>